<dbReference type="Pfam" id="PF13365">
    <property type="entry name" value="Trypsin_2"/>
    <property type="match status" value="1"/>
</dbReference>
<reference evidence="2" key="3">
    <citation type="submission" date="2022-06" db="UniProtKB">
        <authorList>
            <consortium name="EnsemblPlants"/>
        </authorList>
    </citation>
    <scope>IDENTIFICATION</scope>
</reference>
<name>A0A8R7PP04_TRIUA</name>
<dbReference type="AlphaFoldDB" id="A0A8R7PP04"/>
<dbReference type="Gene3D" id="2.40.10.10">
    <property type="entry name" value="Trypsin-like serine proteases"/>
    <property type="match status" value="4"/>
</dbReference>
<feature type="region of interest" description="Disordered" evidence="1">
    <location>
        <begin position="262"/>
        <end position="286"/>
    </location>
</feature>
<dbReference type="PANTHER" id="PTHR18868">
    <property type="entry name" value="OS07G0665300 PROTEIN-RELATED"/>
    <property type="match status" value="1"/>
</dbReference>
<organism evidence="2 3">
    <name type="scientific">Triticum urartu</name>
    <name type="common">Red wild einkorn</name>
    <name type="synonym">Crithodium urartu</name>
    <dbReference type="NCBI Taxonomy" id="4572"/>
    <lineage>
        <taxon>Eukaryota</taxon>
        <taxon>Viridiplantae</taxon>
        <taxon>Streptophyta</taxon>
        <taxon>Embryophyta</taxon>
        <taxon>Tracheophyta</taxon>
        <taxon>Spermatophyta</taxon>
        <taxon>Magnoliopsida</taxon>
        <taxon>Liliopsida</taxon>
        <taxon>Poales</taxon>
        <taxon>Poaceae</taxon>
        <taxon>BOP clade</taxon>
        <taxon>Pooideae</taxon>
        <taxon>Triticodae</taxon>
        <taxon>Triticeae</taxon>
        <taxon>Triticinae</taxon>
        <taxon>Triticum</taxon>
    </lineage>
</organism>
<evidence type="ECO:0000256" key="1">
    <source>
        <dbReference type="SAM" id="MobiDB-lite"/>
    </source>
</evidence>
<feature type="compositionally biased region" description="Basic residues" evidence="1">
    <location>
        <begin position="1"/>
        <end position="16"/>
    </location>
</feature>
<dbReference type="RefSeq" id="XP_048567552.1">
    <property type="nucleotide sequence ID" value="XM_048711595.1"/>
</dbReference>
<accession>A0A8R7PP04</accession>
<dbReference type="KEGG" id="tua:125547840"/>
<dbReference type="GeneID" id="125547840"/>
<dbReference type="EnsemblPlants" id="TuG1812G0300000797.01.T02">
    <property type="protein sequence ID" value="TuG1812G0300000797.01.T02"/>
    <property type="gene ID" value="TuG1812G0300000797.01"/>
</dbReference>
<evidence type="ECO:0000313" key="2">
    <source>
        <dbReference type="EnsemblPlants" id="TuG1812G0300000797.01.T02"/>
    </source>
</evidence>
<feature type="region of interest" description="Disordered" evidence="1">
    <location>
        <begin position="1"/>
        <end position="23"/>
    </location>
</feature>
<dbReference type="InterPro" id="IPR043504">
    <property type="entry name" value="Peptidase_S1_PA_chymotrypsin"/>
</dbReference>
<protein>
    <submittedName>
        <fullName evidence="2">Uncharacterized protein</fullName>
    </submittedName>
</protein>
<reference evidence="3" key="1">
    <citation type="journal article" date="2013" name="Nature">
        <title>Draft genome of the wheat A-genome progenitor Triticum urartu.</title>
        <authorList>
            <person name="Ling H.Q."/>
            <person name="Zhao S."/>
            <person name="Liu D."/>
            <person name="Wang J."/>
            <person name="Sun H."/>
            <person name="Zhang C."/>
            <person name="Fan H."/>
            <person name="Li D."/>
            <person name="Dong L."/>
            <person name="Tao Y."/>
            <person name="Gao C."/>
            <person name="Wu H."/>
            <person name="Li Y."/>
            <person name="Cui Y."/>
            <person name="Guo X."/>
            <person name="Zheng S."/>
            <person name="Wang B."/>
            <person name="Yu K."/>
            <person name="Liang Q."/>
            <person name="Yang W."/>
            <person name="Lou X."/>
            <person name="Chen J."/>
            <person name="Feng M."/>
            <person name="Jian J."/>
            <person name="Zhang X."/>
            <person name="Luo G."/>
            <person name="Jiang Y."/>
            <person name="Liu J."/>
            <person name="Wang Z."/>
            <person name="Sha Y."/>
            <person name="Zhang B."/>
            <person name="Wu H."/>
            <person name="Tang D."/>
            <person name="Shen Q."/>
            <person name="Xue P."/>
            <person name="Zou S."/>
            <person name="Wang X."/>
            <person name="Liu X."/>
            <person name="Wang F."/>
            <person name="Yang Y."/>
            <person name="An X."/>
            <person name="Dong Z."/>
            <person name="Zhang K."/>
            <person name="Zhang X."/>
            <person name="Luo M.C."/>
            <person name="Dvorak J."/>
            <person name="Tong Y."/>
            <person name="Wang J."/>
            <person name="Yang H."/>
            <person name="Li Z."/>
            <person name="Wang D."/>
            <person name="Zhang A."/>
            <person name="Wang J."/>
        </authorList>
    </citation>
    <scope>NUCLEOTIDE SEQUENCE</scope>
    <source>
        <strain evidence="3">cv. G1812</strain>
    </source>
</reference>
<evidence type="ECO:0000313" key="3">
    <source>
        <dbReference type="Proteomes" id="UP000015106"/>
    </source>
</evidence>
<proteinExistence type="predicted"/>
<dbReference type="OrthoDB" id="4217619at2759"/>
<sequence length="612" mass="68874">MKRAGVHTRSQTKKQKIWTGWRGNSHPDNPFEEEFGSLSNSGQGVWTKLSKEVTSNLAGTVVSLASFADENTVFFACTGIVIANKPTVPTITSFLTSLSLVRSIDDDTKILHDMTIEVRLPDNTLELGWLEFYDLTYNVAVINIARYHSLKVTCLDHQRQFESHSKVVAVGRCFNSGKLMATAGKLTENPKGTYREELAISTCKITMTGVGGPLVDFNGDFIGMNFYAEKETPFLPRFKILELLSQFRKTIQWWATNKEGPGSKIERFPRPYKPDSEDSSRKGEKFKDKKPSICTLCDPECQPGLMDRLLLERKSLWSGRPSYPYFGVATKKELRSNGSPLPVWENVGMRLLNNFEEKFSEDIWGKLERNVASNMSQSVVALASFSGKTRCFACTGIFIDCNGSTTRVLTSASLVRTSDNENKVADNLKIVVCLPDNRHTRGTLQHYSLHYNIAVVHIKNFCCTQTTQIDNQMLIKPQKEVVAIGRVYQSGNLMATSGIVIDKPSKLGCKELKISTCKITKAGIGGPLIDFDGNFIGMNFYGLEEAPYIPVNIIIKVLKNFDAQGTLARDDDDSPNRWPVPKPFWCYPEWHELEEGIDVEEELKYLRQRQQF</sequence>
<feature type="compositionally biased region" description="Basic and acidic residues" evidence="1">
    <location>
        <begin position="264"/>
        <end position="286"/>
    </location>
</feature>
<dbReference type="Gramene" id="TuG1812G0300000797.01.T02">
    <property type="protein sequence ID" value="TuG1812G0300000797.01.T02"/>
    <property type="gene ID" value="TuG1812G0300000797.01"/>
</dbReference>
<dbReference type="SUPFAM" id="SSF50494">
    <property type="entry name" value="Trypsin-like serine proteases"/>
    <property type="match status" value="2"/>
</dbReference>
<reference evidence="2" key="2">
    <citation type="submission" date="2018-03" db="EMBL/GenBank/DDBJ databases">
        <title>The Triticum urartu genome reveals the dynamic nature of wheat genome evolution.</title>
        <authorList>
            <person name="Ling H."/>
            <person name="Ma B."/>
            <person name="Shi X."/>
            <person name="Liu H."/>
            <person name="Dong L."/>
            <person name="Sun H."/>
            <person name="Cao Y."/>
            <person name="Gao Q."/>
            <person name="Zheng S."/>
            <person name="Li Y."/>
            <person name="Yu Y."/>
            <person name="Du H."/>
            <person name="Qi M."/>
            <person name="Li Y."/>
            <person name="Yu H."/>
            <person name="Cui Y."/>
            <person name="Wang N."/>
            <person name="Chen C."/>
            <person name="Wu H."/>
            <person name="Zhao Y."/>
            <person name="Zhang J."/>
            <person name="Li Y."/>
            <person name="Zhou W."/>
            <person name="Zhang B."/>
            <person name="Hu W."/>
            <person name="Eijk M."/>
            <person name="Tang J."/>
            <person name="Witsenboer H."/>
            <person name="Zhao S."/>
            <person name="Li Z."/>
            <person name="Zhang A."/>
            <person name="Wang D."/>
            <person name="Liang C."/>
        </authorList>
    </citation>
    <scope>NUCLEOTIDE SEQUENCE [LARGE SCALE GENOMIC DNA]</scope>
    <source>
        <strain evidence="2">cv. G1812</strain>
    </source>
</reference>
<dbReference type="InterPro" id="IPR009003">
    <property type="entry name" value="Peptidase_S1_PA"/>
</dbReference>
<dbReference type="PANTHER" id="PTHR18868:SF37">
    <property type="entry name" value="OS07G0665300 PROTEIN"/>
    <property type="match status" value="1"/>
</dbReference>
<dbReference type="Proteomes" id="UP000015106">
    <property type="component" value="Chromosome 3"/>
</dbReference>
<keyword evidence="3" id="KW-1185">Reference proteome</keyword>
<gene>
    <name evidence="2" type="primary">LOC125547840</name>
</gene>